<dbReference type="Proteomes" id="UP000239772">
    <property type="component" value="Unassembled WGS sequence"/>
</dbReference>
<evidence type="ECO:0000313" key="5">
    <source>
        <dbReference type="Proteomes" id="UP000239772"/>
    </source>
</evidence>
<dbReference type="AlphaFoldDB" id="A0A2T1HLV6"/>
<evidence type="ECO:0000259" key="3">
    <source>
        <dbReference type="Pfam" id="PF14342"/>
    </source>
</evidence>
<comment type="caution">
    <text evidence="4">The sequence shown here is derived from an EMBL/GenBank/DDBJ whole genome shotgun (WGS) entry which is preliminary data.</text>
</comment>
<feature type="region of interest" description="Disordered" evidence="1">
    <location>
        <begin position="53"/>
        <end position="81"/>
    </location>
</feature>
<keyword evidence="2" id="KW-0472">Membrane</keyword>
<protein>
    <recommendedName>
        <fullName evidence="3">DUF4396 domain-containing protein</fullName>
    </recommendedName>
</protein>
<feature type="compositionally biased region" description="Basic and acidic residues" evidence="1">
    <location>
        <begin position="58"/>
        <end position="72"/>
    </location>
</feature>
<keyword evidence="2" id="KW-0812">Transmembrane</keyword>
<evidence type="ECO:0000256" key="1">
    <source>
        <dbReference type="SAM" id="MobiDB-lite"/>
    </source>
</evidence>
<keyword evidence="2" id="KW-1133">Transmembrane helix</keyword>
<organism evidence="4 5">
    <name type="scientific">Alsobacter soli</name>
    <dbReference type="NCBI Taxonomy" id="2109933"/>
    <lineage>
        <taxon>Bacteria</taxon>
        <taxon>Pseudomonadati</taxon>
        <taxon>Pseudomonadota</taxon>
        <taxon>Alphaproteobacteria</taxon>
        <taxon>Hyphomicrobiales</taxon>
        <taxon>Alsobacteraceae</taxon>
        <taxon>Alsobacter</taxon>
    </lineage>
</organism>
<accession>A0A2T1HLV6</accession>
<dbReference type="OrthoDB" id="9757546at2"/>
<feature type="transmembrane region" description="Helical" evidence="2">
    <location>
        <begin position="12"/>
        <end position="36"/>
    </location>
</feature>
<dbReference type="RefSeq" id="WP_146140358.1">
    <property type="nucleotide sequence ID" value="NZ_PVZS01000045.1"/>
</dbReference>
<dbReference type="InterPro" id="IPR025509">
    <property type="entry name" value="DUF4396"/>
</dbReference>
<gene>
    <name evidence="4" type="ORF">SLNSH_23065</name>
</gene>
<name>A0A2T1HLV6_9HYPH</name>
<sequence>ATVGEQPLPETYAFWTFGALGLFVGFVFTLPMNWWLVAIGWKHGQGHEHMLKQMAQRDGGRNPPERRHEAHSGVRASGVRR</sequence>
<feature type="non-terminal residue" evidence="4">
    <location>
        <position position="1"/>
    </location>
</feature>
<keyword evidence="5" id="KW-1185">Reference proteome</keyword>
<dbReference type="EMBL" id="PVZS01000045">
    <property type="protein sequence ID" value="PSC02616.1"/>
    <property type="molecule type" value="Genomic_DNA"/>
</dbReference>
<feature type="domain" description="DUF4396" evidence="3">
    <location>
        <begin position="9"/>
        <end position="42"/>
    </location>
</feature>
<reference evidence="5" key="1">
    <citation type="submission" date="2018-03" db="EMBL/GenBank/DDBJ databases">
        <authorList>
            <person name="Sun L."/>
            <person name="Liu H."/>
            <person name="Chen W."/>
            <person name="Huang K."/>
            <person name="Liu W."/>
            <person name="Gao X."/>
        </authorList>
    </citation>
    <scope>NUCLEOTIDE SEQUENCE [LARGE SCALE GENOMIC DNA]</scope>
    <source>
        <strain evidence="5">SH9</strain>
    </source>
</reference>
<evidence type="ECO:0000256" key="2">
    <source>
        <dbReference type="SAM" id="Phobius"/>
    </source>
</evidence>
<evidence type="ECO:0000313" key="4">
    <source>
        <dbReference type="EMBL" id="PSC02616.1"/>
    </source>
</evidence>
<dbReference type="Pfam" id="PF14342">
    <property type="entry name" value="DUF4396"/>
    <property type="match status" value="1"/>
</dbReference>
<proteinExistence type="predicted"/>